<dbReference type="RefSeq" id="YP_010218711.1">
    <property type="nucleotide sequence ID" value="NC_058917.1"/>
</dbReference>
<evidence type="ECO:0000313" key="1">
    <source>
        <dbReference type="EMBL" id="UBU98548.1"/>
    </source>
</evidence>
<accession>A0A8K1I7X2</accession>
<dbReference type="EMBL" id="MW538937">
    <property type="protein sequence ID" value="UBU98548.1"/>
    <property type="molecule type" value="Genomic_DNA"/>
</dbReference>
<gene>
    <name evidence="1" type="primary">orf101B</name>
</gene>
<protein>
    <submittedName>
        <fullName evidence="1">Uncharacterized protein</fullName>
    </submittedName>
</protein>
<sequence>MLHLKLSADGFSPSVKKLKRWSKSAGNSFIYLFYNIFINKTGTSETLRNEIAINTWPITSPGSNGAGGDEMRLRIKPISVHVPTVSPFLLIFVTKIKRKGH</sequence>
<dbReference type="AlphaFoldDB" id="A0A8K1I7X2"/>
<keyword evidence="1" id="KW-0496">Mitochondrion</keyword>
<reference evidence="1" key="1">
    <citation type="submission" date="2021-01" db="EMBL/GenBank/DDBJ databases">
        <authorList>
            <person name="Sun H.-H."/>
            <person name="Zhang S."/>
            <person name="Zhang Y.-J."/>
        </authorList>
    </citation>
    <scope>NUCLEOTIDE SEQUENCE</scope>
    <source>
        <strain evidence="1">CMM1</strain>
    </source>
</reference>
<proteinExistence type="predicted"/>
<geneLocation type="mitochondrion" evidence="1"/>
<name>A0A8K1I7X2_9PEZI</name>
<dbReference type="GeneID" id="68665208"/>
<organism evidence="1">
    <name type="scientific">Morchella brunnea</name>
    <dbReference type="NCBI Taxonomy" id="1174671"/>
    <lineage>
        <taxon>Eukaryota</taxon>
        <taxon>Fungi</taxon>
        <taxon>Dikarya</taxon>
        <taxon>Ascomycota</taxon>
        <taxon>Pezizomycotina</taxon>
        <taxon>Pezizomycetes</taxon>
        <taxon>Pezizales</taxon>
        <taxon>Morchellaceae</taxon>
        <taxon>Morchella</taxon>
    </lineage>
</organism>